<accession>A0A067PE42</accession>
<feature type="compositionally biased region" description="Pro residues" evidence="1">
    <location>
        <begin position="89"/>
        <end position="100"/>
    </location>
</feature>
<dbReference type="OrthoDB" id="4179406at2759"/>
<feature type="region of interest" description="Disordered" evidence="1">
    <location>
        <begin position="1"/>
        <end position="103"/>
    </location>
</feature>
<feature type="transmembrane region" description="Helical" evidence="2">
    <location>
        <begin position="136"/>
        <end position="156"/>
    </location>
</feature>
<dbReference type="AlphaFoldDB" id="A0A067PE42"/>
<proteinExistence type="predicted"/>
<organism evidence="3 4">
    <name type="scientific">Jaapia argillacea MUCL 33604</name>
    <dbReference type="NCBI Taxonomy" id="933084"/>
    <lineage>
        <taxon>Eukaryota</taxon>
        <taxon>Fungi</taxon>
        <taxon>Dikarya</taxon>
        <taxon>Basidiomycota</taxon>
        <taxon>Agaricomycotina</taxon>
        <taxon>Agaricomycetes</taxon>
        <taxon>Agaricomycetidae</taxon>
        <taxon>Jaapiales</taxon>
        <taxon>Jaapiaceae</taxon>
        <taxon>Jaapia</taxon>
    </lineage>
</organism>
<dbReference type="STRING" id="933084.A0A067PE42"/>
<gene>
    <name evidence="3" type="ORF">JAAARDRAFT_183506</name>
</gene>
<dbReference type="Proteomes" id="UP000027265">
    <property type="component" value="Unassembled WGS sequence"/>
</dbReference>
<keyword evidence="2" id="KW-0812">Transmembrane</keyword>
<feature type="compositionally biased region" description="Low complexity" evidence="1">
    <location>
        <begin position="41"/>
        <end position="56"/>
    </location>
</feature>
<evidence type="ECO:0000256" key="2">
    <source>
        <dbReference type="SAM" id="Phobius"/>
    </source>
</evidence>
<sequence length="488" mass="53343">MQVDSHQPDPATSTEPPQVASADDEAWEDVEYSRSDVQQEGSRPSSPVGSVPSTTTTRRRKPGYKTVYIAAQASPRKPYLPAPRLQSPAPKPPAPKPPPQKRVVKPAVSQEEVQEAISAGAVYTLRYALDVVKRSLWLLRFPLSVLLVIYVLGFIAGQLSRSIQTVFSPLCILPGISSSALCSYPSEPIQGSREPKWADYTKLVDVQSGAFEHLLDETAGGSGLALEVKKAQMATRDLVALVKISDLTSKDLLAETLTGFVEDAGKTGKGLQRLSAKIGGAVDSVLAVNDYALHQIEATAYKSSSSLSLSSLWPFGPSKNEIVVKTFTDAMDVLSTQMSRIILEAEASVQDLNSLEISLNTLYEILAREDSALSKAHEQLLAHLWTKLGGNKRMLKSYKNHLKLLKGLGEYRRRALAHVVAALQTLEGMSADMEELRERVAAPALIGDKVPVEVHMRSIRTGLERLRDMRTKAKEREEQARQNALNAD</sequence>
<dbReference type="HOGENOM" id="CLU_026455_1_0_1"/>
<dbReference type="InParanoid" id="A0A067PE42"/>
<keyword evidence="2" id="KW-1133">Transmembrane helix</keyword>
<evidence type="ECO:0000256" key="1">
    <source>
        <dbReference type="SAM" id="MobiDB-lite"/>
    </source>
</evidence>
<reference evidence="4" key="1">
    <citation type="journal article" date="2014" name="Proc. Natl. Acad. Sci. U.S.A.">
        <title>Extensive sampling of basidiomycete genomes demonstrates inadequacy of the white-rot/brown-rot paradigm for wood decay fungi.</title>
        <authorList>
            <person name="Riley R."/>
            <person name="Salamov A.A."/>
            <person name="Brown D.W."/>
            <person name="Nagy L.G."/>
            <person name="Floudas D."/>
            <person name="Held B.W."/>
            <person name="Levasseur A."/>
            <person name="Lombard V."/>
            <person name="Morin E."/>
            <person name="Otillar R."/>
            <person name="Lindquist E.A."/>
            <person name="Sun H."/>
            <person name="LaButti K.M."/>
            <person name="Schmutz J."/>
            <person name="Jabbour D."/>
            <person name="Luo H."/>
            <person name="Baker S.E."/>
            <person name="Pisabarro A.G."/>
            <person name="Walton J.D."/>
            <person name="Blanchette R.A."/>
            <person name="Henrissat B."/>
            <person name="Martin F."/>
            <person name="Cullen D."/>
            <person name="Hibbett D.S."/>
            <person name="Grigoriev I.V."/>
        </authorList>
    </citation>
    <scope>NUCLEOTIDE SEQUENCE [LARGE SCALE GENOMIC DNA]</scope>
    <source>
        <strain evidence="4">MUCL 33604</strain>
    </source>
</reference>
<protein>
    <submittedName>
        <fullName evidence="3">Uncharacterized protein</fullName>
    </submittedName>
</protein>
<name>A0A067PE42_9AGAM</name>
<evidence type="ECO:0000313" key="3">
    <source>
        <dbReference type="EMBL" id="KDQ53183.1"/>
    </source>
</evidence>
<keyword evidence="2" id="KW-0472">Membrane</keyword>
<keyword evidence="4" id="KW-1185">Reference proteome</keyword>
<evidence type="ECO:0000313" key="4">
    <source>
        <dbReference type="Proteomes" id="UP000027265"/>
    </source>
</evidence>
<dbReference type="EMBL" id="KL197735">
    <property type="protein sequence ID" value="KDQ53183.1"/>
    <property type="molecule type" value="Genomic_DNA"/>
</dbReference>